<dbReference type="EMBL" id="JACJKS010000013">
    <property type="protein sequence ID" value="MBM6948906.1"/>
    <property type="molecule type" value="Genomic_DNA"/>
</dbReference>
<dbReference type="InterPro" id="IPR053281">
    <property type="entry name" value="Double_zinc_ribbon"/>
</dbReference>
<comment type="caution">
    <text evidence="2">The sequence shown here is derived from an EMBL/GenBank/DDBJ whole genome shotgun (WGS) entry which is preliminary data.</text>
</comment>
<dbReference type="RefSeq" id="WP_204906909.1">
    <property type="nucleotide sequence ID" value="NZ_JACJKS010000013.1"/>
</dbReference>
<proteinExistence type="predicted"/>
<evidence type="ECO:0000313" key="3">
    <source>
        <dbReference type="Proteomes" id="UP000705508"/>
    </source>
</evidence>
<feature type="domain" description="Zinc-ribbon 15" evidence="1">
    <location>
        <begin position="20"/>
        <end position="129"/>
    </location>
</feature>
<dbReference type="InterPro" id="IPR031493">
    <property type="entry name" value="Zinc_ribbon_15"/>
</dbReference>
<name>A0A938XCE5_9CLOT</name>
<evidence type="ECO:0000313" key="2">
    <source>
        <dbReference type="EMBL" id="MBM6948906.1"/>
    </source>
</evidence>
<evidence type="ECO:0000259" key="1">
    <source>
        <dbReference type="Pfam" id="PF17032"/>
    </source>
</evidence>
<sequence>MFFIIGITGGRKDLRFNQMVICSRCGRYGRYEVYMTYTALSLFFIPCFKWNKEYFVRMSCCGTVYRLDPEVGRRIARGEDLEIQPADLQPVQAGPYDPYGQNGWGSREKRCPNCGYTAQGDFAFCPKCGHRF</sequence>
<dbReference type="Pfam" id="PF17032">
    <property type="entry name" value="Zn_ribbon_15"/>
    <property type="match status" value="1"/>
</dbReference>
<dbReference type="Proteomes" id="UP000705508">
    <property type="component" value="Unassembled WGS sequence"/>
</dbReference>
<reference evidence="2" key="2">
    <citation type="journal article" date="2021" name="Sci. Rep.">
        <title>The distribution of antibiotic resistance genes in chicken gut microbiota commensals.</title>
        <authorList>
            <person name="Juricova H."/>
            <person name="Matiasovicova J."/>
            <person name="Kubasova T."/>
            <person name="Cejkova D."/>
            <person name="Rychlik I."/>
        </authorList>
    </citation>
    <scope>NUCLEOTIDE SEQUENCE</scope>
    <source>
        <strain evidence="2">An582</strain>
    </source>
</reference>
<accession>A0A938XCE5</accession>
<organism evidence="2 3">
    <name type="scientific">Mordavella massiliensis</name>
    <dbReference type="NCBI Taxonomy" id="1871024"/>
    <lineage>
        <taxon>Bacteria</taxon>
        <taxon>Bacillati</taxon>
        <taxon>Bacillota</taxon>
        <taxon>Clostridia</taxon>
        <taxon>Eubacteriales</taxon>
        <taxon>Clostridiaceae</taxon>
        <taxon>Mordavella</taxon>
    </lineage>
</organism>
<gene>
    <name evidence="2" type="ORF">H6A20_09610</name>
</gene>
<dbReference type="PANTHER" id="PTHR36718:SF1">
    <property type="entry name" value="DOUBLE ZINC RIBBON PROTEIN MJ0416"/>
    <property type="match status" value="1"/>
</dbReference>
<reference evidence="2" key="1">
    <citation type="submission" date="2020-08" db="EMBL/GenBank/DDBJ databases">
        <authorList>
            <person name="Cejkova D."/>
            <person name="Kubasova T."/>
            <person name="Jahodarova E."/>
            <person name="Rychlik I."/>
        </authorList>
    </citation>
    <scope>NUCLEOTIDE SEQUENCE</scope>
    <source>
        <strain evidence="2">An582</strain>
    </source>
</reference>
<protein>
    <submittedName>
        <fullName evidence="2">Zinc-ribbon domain-containing protein</fullName>
    </submittedName>
</protein>
<dbReference type="AlphaFoldDB" id="A0A938XCE5"/>
<dbReference type="PANTHER" id="PTHR36718">
    <property type="entry name" value="OS05G0435400 PROTEIN"/>
    <property type="match status" value="1"/>
</dbReference>